<keyword evidence="6 8" id="KW-1133">Transmembrane helix</keyword>
<dbReference type="Gene3D" id="3.90.550.10">
    <property type="entry name" value="Spore Coat Polysaccharide Biosynthesis Protein SpsA, Chain A"/>
    <property type="match status" value="1"/>
</dbReference>
<keyword evidence="11" id="KW-1185">Reference proteome</keyword>
<evidence type="ECO:0000313" key="10">
    <source>
        <dbReference type="EMBL" id="GHC06769.1"/>
    </source>
</evidence>
<keyword evidence="4 8" id="KW-0812">Transmembrane</keyword>
<proteinExistence type="predicted"/>
<gene>
    <name evidence="10" type="ORF">GCM10007047_24760</name>
</gene>
<dbReference type="GO" id="GO:0005886">
    <property type="term" value="C:plasma membrane"/>
    <property type="evidence" value="ECO:0007669"/>
    <property type="project" value="TreeGrafter"/>
</dbReference>
<feature type="domain" description="Glycosyltransferase 2-like" evidence="9">
    <location>
        <begin position="22"/>
        <end position="185"/>
    </location>
</feature>
<keyword evidence="1" id="KW-1003">Cell membrane</keyword>
<evidence type="ECO:0000256" key="4">
    <source>
        <dbReference type="ARBA" id="ARBA00022692"/>
    </source>
</evidence>
<evidence type="ECO:0000256" key="5">
    <source>
        <dbReference type="ARBA" id="ARBA00022985"/>
    </source>
</evidence>
<evidence type="ECO:0000256" key="7">
    <source>
        <dbReference type="ARBA" id="ARBA00023136"/>
    </source>
</evidence>
<reference evidence="10" key="2">
    <citation type="submission" date="2020-09" db="EMBL/GenBank/DDBJ databases">
        <authorList>
            <person name="Sun Q."/>
            <person name="Kim S."/>
        </authorList>
    </citation>
    <scope>NUCLEOTIDE SEQUENCE</scope>
    <source>
        <strain evidence="10">KCTC 12870</strain>
    </source>
</reference>
<dbReference type="GO" id="GO:0009103">
    <property type="term" value="P:lipopolysaccharide biosynthetic process"/>
    <property type="evidence" value="ECO:0007669"/>
    <property type="project" value="UniProtKB-KW"/>
</dbReference>
<feature type="transmembrane region" description="Helical" evidence="8">
    <location>
        <begin position="257"/>
        <end position="281"/>
    </location>
</feature>
<dbReference type="GO" id="GO:0099621">
    <property type="term" value="F:undecaprenyl-phosphate 4-deoxy-4-formamido-L-arabinose transferase activity"/>
    <property type="evidence" value="ECO:0007669"/>
    <property type="project" value="TreeGrafter"/>
</dbReference>
<dbReference type="SUPFAM" id="SSF53448">
    <property type="entry name" value="Nucleotide-diphospho-sugar transferases"/>
    <property type="match status" value="1"/>
</dbReference>
<dbReference type="InterPro" id="IPR029044">
    <property type="entry name" value="Nucleotide-diphossugar_trans"/>
</dbReference>
<evidence type="ECO:0000313" key="11">
    <source>
        <dbReference type="Proteomes" id="UP000642829"/>
    </source>
</evidence>
<dbReference type="Pfam" id="PF00535">
    <property type="entry name" value="Glycos_transf_2"/>
    <property type="match status" value="1"/>
</dbReference>
<dbReference type="Proteomes" id="UP000642829">
    <property type="component" value="Unassembled WGS sequence"/>
</dbReference>
<evidence type="ECO:0000256" key="6">
    <source>
        <dbReference type="ARBA" id="ARBA00022989"/>
    </source>
</evidence>
<protein>
    <submittedName>
        <fullName evidence="10">Glycosyl transferase family 2</fullName>
    </submittedName>
</protein>
<sequence length="328" mass="36280">MASLSTEIPAAGPAISPAPVLSIVTPAYNEAESVRLLWEKISSVLNDSPWTFEVIYIDDGSSDNTWEKIRQLQADYPQGVRAFRLRRNFGKAAALSVGFSAARGDYVITMDADLQDEPGEIPSLMAKLEEGYDLVSGWKRERNDPLEKRLPSRLFNAVTRKISGLELHDFNCGLKAYRVEVVRELPLYGELHRYIPILAHAEGYRVTEIPVKHHAREFGISKYGLGRYFKGFLDLLTVAAITRFLQRPGHLFGGSGLVLGGLGFLILCYLTAVKLFLGAGIGQRPLLLFGVLLMLLGVQLISVGLVGELIVRKLGGHREAYQVRETLG</sequence>
<dbReference type="PANTHER" id="PTHR48090">
    <property type="entry name" value="UNDECAPRENYL-PHOSPHATE 4-DEOXY-4-FORMAMIDO-L-ARABINOSE TRANSFERASE-RELATED"/>
    <property type="match status" value="1"/>
</dbReference>
<comment type="caution">
    <text evidence="10">The sequence shown here is derived from an EMBL/GenBank/DDBJ whole genome shotgun (WGS) entry which is preliminary data.</text>
</comment>
<keyword evidence="3 10" id="KW-0808">Transferase</keyword>
<evidence type="ECO:0000256" key="1">
    <source>
        <dbReference type="ARBA" id="ARBA00022475"/>
    </source>
</evidence>
<evidence type="ECO:0000256" key="8">
    <source>
        <dbReference type="SAM" id="Phobius"/>
    </source>
</evidence>
<dbReference type="RefSeq" id="WP_189515648.1">
    <property type="nucleotide sequence ID" value="NZ_BMXG01000016.1"/>
</dbReference>
<dbReference type="InterPro" id="IPR001173">
    <property type="entry name" value="Glyco_trans_2-like"/>
</dbReference>
<accession>A0A8J3DDF9</accession>
<evidence type="ECO:0000259" key="9">
    <source>
        <dbReference type="Pfam" id="PF00535"/>
    </source>
</evidence>
<keyword evidence="5" id="KW-0448">Lipopolysaccharide biosynthesis</keyword>
<name>A0A8J3DDF9_9BACT</name>
<feature type="transmembrane region" description="Helical" evidence="8">
    <location>
        <begin position="287"/>
        <end position="311"/>
    </location>
</feature>
<dbReference type="EMBL" id="BMXG01000016">
    <property type="protein sequence ID" value="GHC06769.1"/>
    <property type="molecule type" value="Genomic_DNA"/>
</dbReference>
<organism evidence="10 11">
    <name type="scientific">Cerasicoccus arenae</name>
    <dbReference type="NCBI Taxonomy" id="424488"/>
    <lineage>
        <taxon>Bacteria</taxon>
        <taxon>Pseudomonadati</taxon>
        <taxon>Verrucomicrobiota</taxon>
        <taxon>Opitutia</taxon>
        <taxon>Puniceicoccales</taxon>
        <taxon>Cerasicoccaceae</taxon>
        <taxon>Cerasicoccus</taxon>
    </lineage>
</organism>
<dbReference type="InterPro" id="IPR050256">
    <property type="entry name" value="Glycosyltransferase_2"/>
</dbReference>
<dbReference type="PANTHER" id="PTHR48090:SF3">
    <property type="entry name" value="UNDECAPRENYL-PHOSPHATE 4-DEOXY-4-FORMAMIDO-L-ARABINOSE TRANSFERASE"/>
    <property type="match status" value="1"/>
</dbReference>
<evidence type="ECO:0000256" key="2">
    <source>
        <dbReference type="ARBA" id="ARBA00022676"/>
    </source>
</evidence>
<keyword evidence="2" id="KW-0328">Glycosyltransferase</keyword>
<evidence type="ECO:0000256" key="3">
    <source>
        <dbReference type="ARBA" id="ARBA00022679"/>
    </source>
</evidence>
<dbReference type="CDD" id="cd04187">
    <property type="entry name" value="DPM1_like_bac"/>
    <property type="match status" value="1"/>
</dbReference>
<reference evidence="10" key="1">
    <citation type="journal article" date="2014" name="Int. J. Syst. Evol. Microbiol.">
        <title>Complete genome sequence of Corynebacterium casei LMG S-19264T (=DSM 44701T), isolated from a smear-ripened cheese.</title>
        <authorList>
            <consortium name="US DOE Joint Genome Institute (JGI-PGF)"/>
            <person name="Walter F."/>
            <person name="Albersmeier A."/>
            <person name="Kalinowski J."/>
            <person name="Ruckert C."/>
        </authorList>
    </citation>
    <scope>NUCLEOTIDE SEQUENCE</scope>
    <source>
        <strain evidence="10">KCTC 12870</strain>
    </source>
</reference>
<keyword evidence="7 8" id="KW-0472">Membrane</keyword>
<dbReference type="AlphaFoldDB" id="A0A8J3DDF9"/>